<accession>A0A227KNH6</accession>
<name>A0A227KNH6_9BURK</name>
<organism evidence="2 3">
    <name type="scientific">Turicimonas muris</name>
    <dbReference type="NCBI Taxonomy" id="1796652"/>
    <lineage>
        <taxon>Bacteria</taxon>
        <taxon>Pseudomonadati</taxon>
        <taxon>Pseudomonadota</taxon>
        <taxon>Betaproteobacteria</taxon>
        <taxon>Burkholderiales</taxon>
        <taxon>Sutterellaceae</taxon>
        <taxon>Turicimonas</taxon>
    </lineage>
</organism>
<evidence type="ECO:0000313" key="2">
    <source>
        <dbReference type="EMBL" id="OXE49576.1"/>
    </source>
</evidence>
<evidence type="ECO:0000256" key="1">
    <source>
        <dbReference type="SAM" id="MobiDB-lite"/>
    </source>
</evidence>
<protein>
    <submittedName>
        <fullName evidence="2">Uncharacterized protein</fullName>
    </submittedName>
</protein>
<feature type="compositionally biased region" description="Basic and acidic residues" evidence="1">
    <location>
        <begin position="60"/>
        <end position="75"/>
    </location>
</feature>
<reference evidence="3" key="1">
    <citation type="submission" date="2017-05" db="EMBL/GenBank/DDBJ databases">
        <title>Improved OligoMM genomes.</title>
        <authorList>
            <person name="Garzetti D."/>
        </authorList>
    </citation>
    <scope>NUCLEOTIDE SEQUENCE [LARGE SCALE GENOMIC DNA]</scope>
    <source>
        <strain evidence="3">YL45</strain>
    </source>
</reference>
<comment type="caution">
    <text evidence="2">The sequence shown here is derived from an EMBL/GenBank/DDBJ whole genome shotgun (WGS) entry which is preliminary data.</text>
</comment>
<evidence type="ECO:0000313" key="3">
    <source>
        <dbReference type="Proteomes" id="UP000214610"/>
    </source>
</evidence>
<sequence length="75" mass="8581">MSELYRVEVPKCRRWRQAHSQRQGLNREVPTEGSPRQTIDLTNRNGLRHMLSGKTARQVEAQRPHGDGSVKTEGT</sequence>
<dbReference type="AlphaFoldDB" id="A0A227KNH6"/>
<dbReference type="Proteomes" id="UP000214610">
    <property type="component" value="Unassembled WGS sequence"/>
</dbReference>
<feature type="region of interest" description="Disordered" evidence="1">
    <location>
        <begin position="54"/>
        <end position="75"/>
    </location>
</feature>
<dbReference type="EMBL" id="NHMP01000003">
    <property type="protein sequence ID" value="OXE49576.1"/>
    <property type="molecule type" value="Genomic_DNA"/>
</dbReference>
<keyword evidence="3" id="KW-1185">Reference proteome</keyword>
<feature type="region of interest" description="Disordered" evidence="1">
    <location>
        <begin position="18"/>
        <end position="40"/>
    </location>
</feature>
<gene>
    <name evidence="2" type="ORF">ADH67_05420</name>
</gene>
<proteinExistence type="predicted"/>